<keyword evidence="4" id="KW-1134">Transmembrane beta strand</keyword>
<keyword evidence="5" id="KW-0762">Sugar transport</keyword>
<organism evidence="18">
    <name type="scientific">hydrothermal vent metagenome</name>
    <dbReference type="NCBI Taxonomy" id="652676"/>
    <lineage>
        <taxon>unclassified sequences</taxon>
        <taxon>metagenomes</taxon>
        <taxon>ecological metagenomes</taxon>
    </lineage>
</organism>
<evidence type="ECO:0000256" key="1">
    <source>
        <dbReference type="ARBA" id="ARBA00004571"/>
    </source>
</evidence>
<dbReference type="InterPro" id="IPR054765">
    <property type="entry name" value="SLBB_dom"/>
</dbReference>
<evidence type="ECO:0000256" key="2">
    <source>
        <dbReference type="ARBA" id="ARBA00009450"/>
    </source>
</evidence>
<evidence type="ECO:0000256" key="12">
    <source>
        <dbReference type="ARBA" id="ARBA00023139"/>
    </source>
</evidence>
<evidence type="ECO:0000256" key="13">
    <source>
        <dbReference type="ARBA" id="ARBA00023237"/>
    </source>
</evidence>
<evidence type="ECO:0000256" key="4">
    <source>
        <dbReference type="ARBA" id="ARBA00022452"/>
    </source>
</evidence>
<keyword evidence="8" id="KW-0625">Polysaccharide transport</keyword>
<keyword evidence="6" id="KW-0812">Transmembrane</keyword>
<evidence type="ECO:0000313" key="18">
    <source>
        <dbReference type="EMBL" id="SFV65324.1"/>
    </source>
</evidence>
<evidence type="ECO:0000256" key="7">
    <source>
        <dbReference type="ARBA" id="ARBA00022729"/>
    </source>
</evidence>
<evidence type="ECO:0000256" key="9">
    <source>
        <dbReference type="ARBA" id="ARBA00023065"/>
    </source>
</evidence>
<name>A0A1W1CHS0_9ZZZZ</name>
<dbReference type="Pfam" id="PF02563">
    <property type="entry name" value="Poly_export"/>
    <property type="match status" value="1"/>
</dbReference>
<accession>A0A1W1CHS0</accession>
<dbReference type="EMBL" id="FPHK01000088">
    <property type="protein sequence ID" value="SFV65324.1"/>
    <property type="molecule type" value="Genomic_DNA"/>
</dbReference>
<comment type="subcellular location">
    <subcellularLocation>
        <location evidence="1">Cell outer membrane</location>
        <topology evidence="1">Multi-pass membrane protein</topology>
    </subcellularLocation>
</comment>
<keyword evidence="9" id="KW-0406">Ion transport</keyword>
<dbReference type="Pfam" id="PF22461">
    <property type="entry name" value="SLBB_2"/>
    <property type="match status" value="1"/>
</dbReference>
<evidence type="ECO:0000256" key="8">
    <source>
        <dbReference type="ARBA" id="ARBA00023047"/>
    </source>
</evidence>
<keyword evidence="12" id="KW-0564">Palmitate</keyword>
<keyword evidence="10" id="KW-0626">Porin</keyword>
<dbReference type="PANTHER" id="PTHR33619:SF3">
    <property type="entry name" value="POLYSACCHARIDE EXPORT PROTEIN GFCE-RELATED"/>
    <property type="match status" value="1"/>
</dbReference>
<evidence type="ECO:0000259" key="16">
    <source>
        <dbReference type="Pfam" id="PF10531"/>
    </source>
</evidence>
<dbReference type="Gene3D" id="3.10.560.10">
    <property type="entry name" value="Outer membrane lipoprotein wza domain like"/>
    <property type="match status" value="2"/>
</dbReference>
<dbReference type="AlphaFoldDB" id="A0A1W1CHS0"/>
<comment type="similarity">
    <text evidence="2">Belongs to the BexD/CtrA/VexA family.</text>
</comment>
<evidence type="ECO:0000256" key="6">
    <source>
        <dbReference type="ARBA" id="ARBA00022692"/>
    </source>
</evidence>
<dbReference type="GO" id="GO:0006811">
    <property type="term" value="P:monoatomic ion transport"/>
    <property type="evidence" value="ECO:0007669"/>
    <property type="project" value="UniProtKB-KW"/>
</dbReference>
<evidence type="ECO:0000256" key="10">
    <source>
        <dbReference type="ARBA" id="ARBA00023114"/>
    </source>
</evidence>
<dbReference type="PANTHER" id="PTHR33619">
    <property type="entry name" value="POLYSACCHARIDE EXPORT PROTEIN GFCE-RELATED"/>
    <property type="match status" value="1"/>
</dbReference>
<gene>
    <name evidence="18" type="ORF">MNB_SM-6-1183</name>
</gene>
<feature type="domain" description="SLBB" evidence="17">
    <location>
        <begin position="140"/>
        <end position="216"/>
    </location>
</feature>
<keyword evidence="13" id="KW-0998">Cell outer membrane</keyword>
<evidence type="ECO:0000259" key="17">
    <source>
        <dbReference type="Pfam" id="PF22461"/>
    </source>
</evidence>
<dbReference type="InterPro" id="IPR019554">
    <property type="entry name" value="Soluble_ligand-bd"/>
</dbReference>
<protein>
    <submittedName>
        <fullName evidence="18">Capsular polysaccharide export system periplasmic protein KpsD</fullName>
    </submittedName>
</protein>
<dbReference type="GO" id="GO:0015159">
    <property type="term" value="F:polysaccharide transmembrane transporter activity"/>
    <property type="evidence" value="ECO:0007669"/>
    <property type="project" value="InterPro"/>
</dbReference>
<feature type="domain" description="Soluble ligand binding" evidence="16">
    <location>
        <begin position="436"/>
        <end position="483"/>
    </location>
</feature>
<evidence type="ECO:0000256" key="14">
    <source>
        <dbReference type="ARBA" id="ARBA00023288"/>
    </source>
</evidence>
<evidence type="ECO:0000256" key="5">
    <source>
        <dbReference type="ARBA" id="ARBA00022597"/>
    </source>
</evidence>
<dbReference type="GO" id="GO:0046930">
    <property type="term" value="C:pore complex"/>
    <property type="evidence" value="ECO:0007669"/>
    <property type="project" value="UniProtKB-KW"/>
</dbReference>
<sequence>MKKTVLILLFIVANLFAVSIDVSSTLKDTNESLITQDAKVFGYRLFNGSFSHNNQYRYNPNYLINIGDVVNVRLWGAFDFNASIPVDSQGNIFLPKVGTIHLEGLRNDKLSQILQKKIKKVFKKNVYVYADLGNYQPVSVFVTGAVNKPGLYEGLSSDSIIQFLDKAKGIENKSGSYRNITVLRENRPIKEFDLYSFLENGKLDTFQFRMGDVINVQNIKNYVEILGDVKRPYRFEMKSSSIKLKDILKAVIPNPTATNFTVTKWNQDNEQTISIYSLKNNGDFVIHSGEALEFLPDHNAKSISVKITGEHLGVHNLVVPKGTTLGDVFAKIKPSTLSDMSSFKLYRKSIAMEQKKLLDAQLNDLEAKTLTTGSMTTEEAIIRKQEAQLVLNFIDRARKVKLKGKVVINKDTNLSLITLEDQDEIYIPKKSHMIVVQGEVMLPGAQSYVKGMSFDDYINSCGGYSFRANKDKVLIIKKNGQVVSYDADSSFGPEYTVEPGDDILVMGKVDTKYLQVIKDITQIVYQIAVGAAVVLRY</sequence>
<feature type="domain" description="Polysaccharide export protein N-terminal" evidence="15">
    <location>
        <begin position="59"/>
        <end position="128"/>
    </location>
</feature>
<proteinExistence type="inferred from homology"/>
<keyword evidence="3" id="KW-0813">Transport</keyword>
<keyword evidence="11" id="KW-0472">Membrane</keyword>
<dbReference type="Gene3D" id="3.30.1950.10">
    <property type="entry name" value="wza like domain"/>
    <property type="match status" value="1"/>
</dbReference>
<dbReference type="InterPro" id="IPR049712">
    <property type="entry name" value="Poly_export"/>
</dbReference>
<reference evidence="18" key="1">
    <citation type="submission" date="2016-10" db="EMBL/GenBank/DDBJ databases">
        <authorList>
            <person name="de Groot N.N."/>
        </authorList>
    </citation>
    <scope>NUCLEOTIDE SEQUENCE</scope>
</reference>
<dbReference type="InterPro" id="IPR003715">
    <property type="entry name" value="Poly_export_N"/>
</dbReference>
<keyword evidence="14" id="KW-0449">Lipoprotein</keyword>
<evidence type="ECO:0000259" key="15">
    <source>
        <dbReference type="Pfam" id="PF02563"/>
    </source>
</evidence>
<evidence type="ECO:0000256" key="3">
    <source>
        <dbReference type="ARBA" id="ARBA00022448"/>
    </source>
</evidence>
<dbReference type="GO" id="GO:0009279">
    <property type="term" value="C:cell outer membrane"/>
    <property type="evidence" value="ECO:0007669"/>
    <property type="project" value="UniProtKB-SubCell"/>
</dbReference>
<dbReference type="Pfam" id="PF10531">
    <property type="entry name" value="SLBB"/>
    <property type="match status" value="1"/>
</dbReference>
<dbReference type="GO" id="GO:0015288">
    <property type="term" value="F:porin activity"/>
    <property type="evidence" value="ECO:0007669"/>
    <property type="project" value="UniProtKB-KW"/>
</dbReference>
<keyword evidence="7" id="KW-0732">Signal</keyword>
<evidence type="ECO:0000256" key="11">
    <source>
        <dbReference type="ARBA" id="ARBA00023136"/>
    </source>
</evidence>